<name>A0ABW0HGQ7_9HYPH</name>
<dbReference type="EMBL" id="JBHSLV010000055">
    <property type="protein sequence ID" value="MFC5395582.1"/>
    <property type="molecule type" value="Genomic_DNA"/>
</dbReference>
<dbReference type="Proteomes" id="UP001596104">
    <property type="component" value="Unassembled WGS sequence"/>
</dbReference>
<reference evidence="4" key="1">
    <citation type="journal article" date="2019" name="Int. J. Syst. Evol. Microbiol.">
        <title>The Global Catalogue of Microorganisms (GCM) 10K type strain sequencing project: providing services to taxonomists for standard genome sequencing and annotation.</title>
        <authorList>
            <consortium name="The Broad Institute Genomics Platform"/>
            <consortium name="The Broad Institute Genome Sequencing Center for Infectious Disease"/>
            <person name="Wu L."/>
            <person name="Ma J."/>
        </authorList>
    </citation>
    <scope>NUCLEOTIDE SEQUENCE [LARGE SCALE GENOMIC DNA]</scope>
    <source>
        <strain evidence="4">CGMCC 1.16326</strain>
    </source>
</reference>
<dbReference type="InterPro" id="IPR005184">
    <property type="entry name" value="DUF306_Meta_HslJ"/>
</dbReference>
<evidence type="ECO:0000259" key="2">
    <source>
        <dbReference type="Pfam" id="PF03724"/>
    </source>
</evidence>
<dbReference type="RefSeq" id="WP_377011613.1">
    <property type="nucleotide sequence ID" value="NZ_JBHSLV010000055.1"/>
</dbReference>
<protein>
    <submittedName>
        <fullName evidence="3">META domain-containing protein</fullName>
    </submittedName>
</protein>
<dbReference type="Gene3D" id="2.40.128.270">
    <property type="match status" value="1"/>
</dbReference>
<proteinExistence type="predicted"/>
<comment type="caution">
    <text evidence="3">The sequence shown here is derived from an EMBL/GenBank/DDBJ whole genome shotgun (WGS) entry which is preliminary data.</text>
</comment>
<dbReference type="InterPro" id="IPR038670">
    <property type="entry name" value="HslJ-like_sf"/>
</dbReference>
<gene>
    <name evidence="3" type="ORF">ACFPPC_23405</name>
</gene>
<accession>A0ABW0HGQ7</accession>
<keyword evidence="4" id="KW-1185">Reference proteome</keyword>
<feature type="region of interest" description="Disordered" evidence="1">
    <location>
        <begin position="19"/>
        <end position="40"/>
    </location>
</feature>
<evidence type="ECO:0000313" key="3">
    <source>
        <dbReference type="EMBL" id="MFC5395582.1"/>
    </source>
</evidence>
<evidence type="ECO:0000313" key="4">
    <source>
        <dbReference type="Proteomes" id="UP001596104"/>
    </source>
</evidence>
<dbReference type="Pfam" id="PF03724">
    <property type="entry name" value="META"/>
    <property type="match status" value="1"/>
</dbReference>
<evidence type="ECO:0000256" key="1">
    <source>
        <dbReference type="SAM" id="MobiDB-lite"/>
    </source>
</evidence>
<sequence>MAALVLSLSPMLVTDALAQRRQQMPSRGEQPQEAPPQKQEKNFPLDASWTAIQMNGKPINGFRATLKVDSNLRGTGFGGCNTFSASAYPLRQQAFAVGPIAVTKSTCDKSASDFERSYLMALRSARQWDLIEGRLVLKTGAGEIRFDRGI</sequence>
<organism evidence="3 4">
    <name type="scientific">Bosea vestrisii</name>
    <dbReference type="NCBI Taxonomy" id="151416"/>
    <lineage>
        <taxon>Bacteria</taxon>
        <taxon>Pseudomonadati</taxon>
        <taxon>Pseudomonadota</taxon>
        <taxon>Alphaproteobacteria</taxon>
        <taxon>Hyphomicrobiales</taxon>
        <taxon>Boseaceae</taxon>
        <taxon>Bosea</taxon>
    </lineage>
</organism>
<feature type="domain" description="DUF306" evidence="2">
    <location>
        <begin position="47"/>
        <end position="143"/>
    </location>
</feature>